<feature type="region of interest" description="Disordered" evidence="1">
    <location>
        <begin position="141"/>
        <end position="180"/>
    </location>
</feature>
<dbReference type="AlphaFoldDB" id="A0A072UTY0"/>
<dbReference type="EMBL" id="CM001219">
    <property type="protein sequence ID" value="KEH33092.1"/>
    <property type="molecule type" value="Genomic_DNA"/>
</dbReference>
<dbReference type="EnsemblPlants" id="KEH33092">
    <property type="protein sequence ID" value="KEH33092"/>
    <property type="gene ID" value="MTR_3g022738"/>
</dbReference>
<evidence type="ECO:0000313" key="3">
    <source>
        <dbReference type="EnsemblPlants" id="KEH33092"/>
    </source>
</evidence>
<proteinExistence type="predicted"/>
<evidence type="ECO:0000313" key="2">
    <source>
        <dbReference type="EMBL" id="KEH33092.1"/>
    </source>
</evidence>
<evidence type="ECO:0000256" key="1">
    <source>
        <dbReference type="SAM" id="MobiDB-lite"/>
    </source>
</evidence>
<gene>
    <name evidence="2" type="ordered locus">MTR_3g022738</name>
</gene>
<name>A0A072UTY0_MEDTR</name>
<reference evidence="3" key="3">
    <citation type="submission" date="2015-04" db="UniProtKB">
        <authorList>
            <consortium name="EnsemblPlants"/>
        </authorList>
    </citation>
    <scope>IDENTIFICATION</scope>
    <source>
        <strain evidence="3">cv. Jemalong A17</strain>
    </source>
</reference>
<reference evidence="2 4" key="2">
    <citation type="journal article" date="2014" name="BMC Genomics">
        <title>An improved genome release (version Mt4.0) for the model legume Medicago truncatula.</title>
        <authorList>
            <person name="Tang H."/>
            <person name="Krishnakumar V."/>
            <person name="Bidwell S."/>
            <person name="Rosen B."/>
            <person name="Chan A."/>
            <person name="Zhou S."/>
            <person name="Gentzbittel L."/>
            <person name="Childs K.L."/>
            <person name="Yandell M."/>
            <person name="Gundlach H."/>
            <person name="Mayer K.F."/>
            <person name="Schwartz D.C."/>
            <person name="Town C.D."/>
        </authorList>
    </citation>
    <scope>GENOME REANNOTATION</scope>
    <source>
        <strain evidence="2">A17</strain>
        <strain evidence="3 4">cv. Jemalong A17</strain>
    </source>
</reference>
<evidence type="ECO:0000313" key="4">
    <source>
        <dbReference type="Proteomes" id="UP000002051"/>
    </source>
</evidence>
<organism evidence="2 4">
    <name type="scientific">Medicago truncatula</name>
    <name type="common">Barrel medic</name>
    <name type="synonym">Medicago tribuloides</name>
    <dbReference type="NCBI Taxonomy" id="3880"/>
    <lineage>
        <taxon>Eukaryota</taxon>
        <taxon>Viridiplantae</taxon>
        <taxon>Streptophyta</taxon>
        <taxon>Embryophyta</taxon>
        <taxon>Tracheophyta</taxon>
        <taxon>Spermatophyta</taxon>
        <taxon>Magnoliopsida</taxon>
        <taxon>eudicotyledons</taxon>
        <taxon>Gunneridae</taxon>
        <taxon>Pentapetalae</taxon>
        <taxon>rosids</taxon>
        <taxon>fabids</taxon>
        <taxon>Fabales</taxon>
        <taxon>Fabaceae</taxon>
        <taxon>Papilionoideae</taxon>
        <taxon>50 kb inversion clade</taxon>
        <taxon>NPAAA clade</taxon>
        <taxon>Hologalegina</taxon>
        <taxon>IRL clade</taxon>
        <taxon>Trifolieae</taxon>
        <taxon>Medicago</taxon>
    </lineage>
</organism>
<sequence length="180" mass="20784">MIKIIWEEKLMYNNPKPEAISYKFFIQQKKRINPGLRFHQTQGPNFTHIFNCAKLELIETSSLRNSGPIFHSFPSCQKLFTQNFGVCQKHLHSSNPASCSSCEMRMPIDSPFLTFGEKPFERRFFQLTLRTVCSNGAKNFQGQISEEEHRNKIRSQKPENQPAKSATMNAVAPKRTSEKL</sequence>
<keyword evidence="4" id="KW-1185">Reference proteome</keyword>
<dbReference type="Proteomes" id="UP000002051">
    <property type="component" value="Chromosome 3"/>
</dbReference>
<reference evidence="2 4" key="1">
    <citation type="journal article" date="2011" name="Nature">
        <title>The Medicago genome provides insight into the evolution of rhizobial symbioses.</title>
        <authorList>
            <person name="Young N.D."/>
            <person name="Debelle F."/>
            <person name="Oldroyd G.E."/>
            <person name="Geurts R."/>
            <person name="Cannon S.B."/>
            <person name="Udvardi M.K."/>
            <person name="Benedito V.A."/>
            <person name="Mayer K.F."/>
            <person name="Gouzy J."/>
            <person name="Schoof H."/>
            <person name="Van de Peer Y."/>
            <person name="Proost S."/>
            <person name="Cook D.R."/>
            <person name="Meyers B.C."/>
            <person name="Spannagl M."/>
            <person name="Cheung F."/>
            <person name="De Mita S."/>
            <person name="Krishnakumar V."/>
            <person name="Gundlach H."/>
            <person name="Zhou S."/>
            <person name="Mudge J."/>
            <person name="Bharti A.K."/>
            <person name="Murray J.D."/>
            <person name="Naoumkina M.A."/>
            <person name="Rosen B."/>
            <person name="Silverstein K.A."/>
            <person name="Tang H."/>
            <person name="Rombauts S."/>
            <person name="Zhao P.X."/>
            <person name="Zhou P."/>
            <person name="Barbe V."/>
            <person name="Bardou P."/>
            <person name="Bechner M."/>
            <person name="Bellec A."/>
            <person name="Berger A."/>
            <person name="Berges H."/>
            <person name="Bidwell S."/>
            <person name="Bisseling T."/>
            <person name="Choisne N."/>
            <person name="Couloux A."/>
            <person name="Denny R."/>
            <person name="Deshpande S."/>
            <person name="Dai X."/>
            <person name="Doyle J.J."/>
            <person name="Dudez A.M."/>
            <person name="Farmer A.D."/>
            <person name="Fouteau S."/>
            <person name="Franken C."/>
            <person name="Gibelin C."/>
            <person name="Gish J."/>
            <person name="Goldstein S."/>
            <person name="Gonzalez A.J."/>
            <person name="Green P.J."/>
            <person name="Hallab A."/>
            <person name="Hartog M."/>
            <person name="Hua A."/>
            <person name="Humphray S.J."/>
            <person name="Jeong D.H."/>
            <person name="Jing Y."/>
            <person name="Jocker A."/>
            <person name="Kenton S.M."/>
            <person name="Kim D.J."/>
            <person name="Klee K."/>
            <person name="Lai H."/>
            <person name="Lang C."/>
            <person name="Lin S."/>
            <person name="Macmil S.L."/>
            <person name="Magdelenat G."/>
            <person name="Matthews L."/>
            <person name="McCorrison J."/>
            <person name="Monaghan E.L."/>
            <person name="Mun J.H."/>
            <person name="Najar F.Z."/>
            <person name="Nicholson C."/>
            <person name="Noirot C."/>
            <person name="O'Bleness M."/>
            <person name="Paule C.R."/>
            <person name="Poulain J."/>
            <person name="Prion F."/>
            <person name="Qin B."/>
            <person name="Qu C."/>
            <person name="Retzel E.F."/>
            <person name="Riddle C."/>
            <person name="Sallet E."/>
            <person name="Samain S."/>
            <person name="Samson N."/>
            <person name="Sanders I."/>
            <person name="Saurat O."/>
            <person name="Scarpelli C."/>
            <person name="Schiex T."/>
            <person name="Segurens B."/>
            <person name="Severin A.J."/>
            <person name="Sherrier D.J."/>
            <person name="Shi R."/>
            <person name="Sims S."/>
            <person name="Singer S.R."/>
            <person name="Sinharoy S."/>
            <person name="Sterck L."/>
            <person name="Viollet A."/>
            <person name="Wang B.B."/>
            <person name="Wang K."/>
            <person name="Wang M."/>
            <person name="Wang X."/>
            <person name="Warfsmann J."/>
            <person name="Weissenbach J."/>
            <person name="White D.D."/>
            <person name="White J.D."/>
            <person name="Wiley G.B."/>
            <person name="Wincker P."/>
            <person name="Xing Y."/>
            <person name="Yang L."/>
            <person name="Yao Z."/>
            <person name="Ying F."/>
            <person name="Zhai J."/>
            <person name="Zhou L."/>
            <person name="Zuber A."/>
            <person name="Denarie J."/>
            <person name="Dixon R.A."/>
            <person name="May G.D."/>
            <person name="Schwartz D.C."/>
            <person name="Rogers J."/>
            <person name="Quetier F."/>
            <person name="Town C.D."/>
            <person name="Roe B.A."/>
        </authorList>
    </citation>
    <scope>NUCLEOTIDE SEQUENCE [LARGE SCALE GENOMIC DNA]</scope>
    <source>
        <strain evidence="2">A17</strain>
        <strain evidence="3 4">cv. Jemalong A17</strain>
    </source>
</reference>
<protein>
    <submittedName>
        <fullName evidence="2 3">Uncharacterized protein</fullName>
    </submittedName>
</protein>
<feature type="compositionally biased region" description="Polar residues" evidence="1">
    <location>
        <begin position="158"/>
        <end position="168"/>
    </location>
</feature>
<dbReference type="HOGENOM" id="CLU_1498456_0_0_1"/>
<accession>A0A072UTY0</accession>